<dbReference type="RefSeq" id="WP_104428175.1">
    <property type="nucleotide sequence ID" value="NZ_PTIZ01000003.1"/>
</dbReference>
<dbReference type="EMBL" id="PTIZ01000003">
    <property type="protein sequence ID" value="PPK76449.1"/>
    <property type="molecule type" value="Genomic_DNA"/>
</dbReference>
<evidence type="ECO:0000256" key="2">
    <source>
        <dbReference type="ARBA" id="ARBA00022741"/>
    </source>
</evidence>
<protein>
    <submittedName>
        <fullName evidence="5">Phospholipid/cholesterol/gamma-HCH transport system ATP-binding protein</fullName>
    </submittedName>
</protein>
<dbReference type="Proteomes" id="UP000240010">
    <property type="component" value="Unassembled WGS sequence"/>
</dbReference>
<gene>
    <name evidence="5" type="ORF">B0F87_10356</name>
</gene>
<dbReference type="SMART" id="SM00382">
    <property type="entry name" value="AAA"/>
    <property type="match status" value="1"/>
</dbReference>
<dbReference type="InterPro" id="IPR017871">
    <property type="entry name" value="ABC_transporter-like_CS"/>
</dbReference>
<dbReference type="InterPro" id="IPR003593">
    <property type="entry name" value="AAA+_ATPase"/>
</dbReference>
<keyword evidence="2" id="KW-0547">Nucleotide-binding</keyword>
<dbReference type="AlphaFoldDB" id="A0A2S6HG33"/>
<evidence type="ECO:0000313" key="5">
    <source>
        <dbReference type="EMBL" id="PPK76449.1"/>
    </source>
</evidence>
<dbReference type="Gene3D" id="3.40.50.300">
    <property type="entry name" value="P-loop containing nucleotide triphosphate hydrolases"/>
    <property type="match status" value="1"/>
</dbReference>
<keyword evidence="1" id="KW-0813">Transport</keyword>
<organism evidence="5 6">
    <name type="scientific">Methylobacter tundripaludum</name>
    <dbReference type="NCBI Taxonomy" id="173365"/>
    <lineage>
        <taxon>Bacteria</taxon>
        <taxon>Pseudomonadati</taxon>
        <taxon>Pseudomonadota</taxon>
        <taxon>Gammaproteobacteria</taxon>
        <taxon>Methylococcales</taxon>
        <taxon>Methylococcaceae</taxon>
        <taxon>Methylobacter</taxon>
    </lineage>
</organism>
<evidence type="ECO:0000313" key="6">
    <source>
        <dbReference type="Proteomes" id="UP000240010"/>
    </source>
</evidence>
<dbReference type="InterPro" id="IPR027417">
    <property type="entry name" value="P-loop_NTPase"/>
</dbReference>
<dbReference type="PROSITE" id="PS50893">
    <property type="entry name" value="ABC_TRANSPORTER_2"/>
    <property type="match status" value="1"/>
</dbReference>
<evidence type="ECO:0000256" key="3">
    <source>
        <dbReference type="ARBA" id="ARBA00022840"/>
    </source>
</evidence>
<dbReference type="PROSITE" id="PS00211">
    <property type="entry name" value="ABC_TRANSPORTER_1"/>
    <property type="match status" value="1"/>
</dbReference>
<proteinExistence type="predicted"/>
<dbReference type="SUPFAM" id="SSF52540">
    <property type="entry name" value="P-loop containing nucleoside triphosphate hydrolases"/>
    <property type="match status" value="1"/>
</dbReference>
<dbReference type="PANTHER" id="PTHR43023">
    <property type="entry name" value="PROTEIN TRIGALACTOSYLDIACYLGLYCEROL 3, CHLOROPLASTIC"/>
    <property type="match status" value="1"/>
</dbReference>
<dbReference type="InterPro" id="IPR003439">
    <property type="entry name" value="ABC_transporter-like_ATP-bd"/>
</dbReference>
<sequence length="278" mass="30521">MSESSEIASESESGHSCAIRLEHVWTSFGDPNKGTEKIVHQDINLCLKQGEILGLVGASGCGKTTLLREIIGLQKPSQGEIFVMGQSLKNVNSDHDQRLRNNCGVLFQKGALFSVLNVFDNIAFPLRELGFADEELIARIVFMKLAMVGLADSDAWLKPADLSGGMIKRVALARTMALEPGLLLLDEPTSGLDPISSEDLVKLLSGLHKDLHFTVVMVTHDLDILRDLCTKVAVLADNKLVAFGPLASVLDCKHPFVEEFFHNRRAERVFKYKETAHG</sequence>
<reference evidence="5 6" key="1">
    <citation type="submission" date="2018-02" db="EMBL/GenBank/DDBJ databases">
        <title>Subsurface microbial communities from deep shales in Ohio and West Virginia, USA.</title>
        <authorList>
            <person name="Wrighton K."/>
        </authorList>
    </citation>
    <scope>NUCLEOTIDE SEQUENCE [LARGE SCALE GENOMIC DNA]</scope>
    <source>
        <strain evidence="5 6">OWC-DMM</strain>
    </source>
</reference>
<accession>A0A2S6HG33</accession>
<dbReference type="PANTHER" id="PTHR43023:SF3">
    <property type="entry name" value="PROTEIN TRIGALACTOSYLDIACYLGLYCEROL 3, CHLOROPLASTIC"/>
    <property type="match status" value="1"/>
</dbReference>
<keyword evidence="3 5" id="KW-0067">ATP-binding</keyword>
<evidence type="ECO:0000256" key="1">
    <source>
        <dbReference type="ARBA" id="ARBA00022448"/>
    </source>
</evidence>
<dbReference type="Pfam" id="PF00005">
    <property type="entry name" value="ABC_tran"/>
    <property type="match status" value="1"/>
</dbReference>
<comment type="caution">
    <text evidence="5">The sequence shown here is derived from an EMBL/GenBank/DDBJ whole genome shotgun (WGS) entry which is preliminary data.</text>
</comment>
<evidence type="ECO:0000259" key="4">
    <source>
        <dbReference type="PROSITE" id="PS50893"/>
    </source>
</evidence>
<name>A0A2S6HG33_9GAMM</name>
<feature type="domain" description="ABC transporter" evidence="4">
    <location>
        <begin position="19"/>
        <end position="262"/>
    </location>
</feature>
<dbReference type="GO" id="GO:0005524">
    <property type="term" value="F:ATP binding"/>
    <property type="evidence" value="ECO:0007669"/>
    <property type="project" value="UniProtKB-KW"/>
</dbReference>
<dbReference type="GO" id="GO:0016887">
    <property type="term" value="F:ATP hydrolysis activity"/>
    <property type="evidence" value="ECO:0007669"/>
    <property type="project" value="InterPro"/>
</dbReference>